<keyword evidence="4" id="KW-0645">Protease</keyword>
<feature type="binding site" evidence="7">
    <location>
        <begin position="62"/>
        <end position="65"/>
    </location>
    <ligand>
        <name>substrate</name>
    </ligand>
</feature>
<dbReference type="PANTHER" id="PTHR10188">
    <property type="entry name" value="L-ASPARAGINASE"/>
    <property type="match status" value="1"/>
</dbReference>
<dbReference type="GO" id="GO:0008798">
    <property type="term" value="F:beta-aspartyl-peptidase activity"/>
    <property type="evidence" value="ECO:0007669"/>
    <property type="project" value="UniProtKB-EC"/>
</dbReference>
<evidence type="ECO:0000256" key="2">
    <source>
        <dbReference type="ARBA" id="ARBA00011601"/>
    </source>
</evidence>
<comment type="subunit">
    <text evidence="2">Heterotetramer of two alpha and two beta chains arranged as a dimer of alpha/beta heterodimers.</text>
</comment>
<dbReference type="Gramene" id="Psat02G0334700-T1">
    <property type="protein sequence ID" value="KAI5437189.1"/>
    <property type="gene ID" value="KIW84_023347"/>
</dbReference>
<evidence type="ECO:0000256" key="1">
    <source>
        <dbReference type="ARBA" id="ARBA00000306"/>
    </source>
</evidence>
<keyword evidence="5" id="KW-0378">Hydrolase</keyword>
<feature type="binding site" evidence="7">
    <location>
        <begin position="84"/>
        <end position="87"/>
    </location>
    <ligand>
        <name>substrate</name>
    </ligand>
</feature>
<dbReference type="PANTHER" id="PTHR10188:SF6">
    <property type="entry name" value="N(4)-(BETA-N-ACETYLGLUCOSAMINYL)-L-ASPARAGINASE"/>
    <property type="match status" value="1"/>
</dbReference>
<dbReference type="FunFam" id="3.60.20.30:FF:000001">
    <property type="entry name" value="Isoaspartyl peptidase/L-asparaginase"/>
    <property type="match status" value="1"/>
</dbReference>
<evidence type="ECO:0000256" key="3">
    <source>
        <dbReference type="ARBA" id="ARBA00012879"/>
    </source>
</evidence>
<dbReference type="EMBL" id="JAMSHJ010000002">
    <property type="protein sequence ID" value="KAI5437191.1"/>
    <property type="molecule type" value="Genomic_DNA"/>
</dbReference>
<dbReference type="Gene3D" id="3.60.20.30">
    <property type="entry name" value="(Glycosyl)asparaginase"/>
    <property type="match status" value="1"/>
</dbReference>
<evidence type="ECO:0000313" key="8">
    <source>
        <dbReference type="EMBL" id="KAI5437189.1"/>
    </source>
</evidence>
<gene>
    <name evidence="8" type="ORF">KIW84_023347</name>
    <name evidence="9" type="ORF">KIW84_023349</name>
</gene>
<evidence type="ECO:0000256" key="7">
    <source>
        <dbReference type="PIRSR" id="PIRSR600246-2"/>
    </source>
</evidence>
<dbReference type="AlphaFoldDB" id="A0A9D4YDJ7"/>
<proteinExistence type="predicted"/>
<comment type="catalytic activity">
    <reaction evidence="1">
        <text>Cleavage of a beta-linked Asp residue from the N-terminus of a polypeptide.</text>
        <dbReference type="EC" id="3.4.19.5"/>
    </reaction>
</comment>
<dbReference type="InterPro" id="IPR000246">
    <property type="entry name" value="Peptidase_T2"/>
</dbReference>
<dbReference type="Gramene" id="Psat02G0334900-T1">
    <property type="protein sequence ID" value="KAI5437191.1"/>
    <property type="gene ID" value="KIW84_023349"/>
</dbReference>
<dbReference type="Proteomes" id="UP001058974">
    <property type="component" value="Chromosome 2"/>
</dbReference>
<dbReference type="SUPFAM" id="SSF56235">
    <property type="entry name" value="N-terminal nucleophile aminohydrolases (Ntn hydrolases)"/>
    <property type="match status" value="1"/>
</dbReference>
<dbReference type="EMBL" id="JAMSHJ010000002">
    <property type="protein sequence ID" value="KAI5437189.1"/>
    <property type="molecule type" value="Genomic_DNA"/>
</dbReference>
<protein>
    <recommendedName>
        <fullName evidence="3">beta-aspartyl-peptidase</fullName>
        <ecNumber evidence="3">3.4.19.5</ecNumber>
    </recommendedName>
</protein>
<evidence type="ECO:0000256" key="5">
    <source>
        <dbReference type="ARBA" id="ARBA00022801"/>
    </source>
</evidence>
<accession>A0A9D4YDJ7</accession>
<evidence type="ECO:0000313" key="9">
    <source>
        <dbReference type="EMBL" id="KAI5437191.1"/>
    </source>
</evidence>
<dbReference type="Pfam" id="PF01112">
    <property type="entry name" value="Asparaginase_2"/>
    <property type="match status" value="1"/>
</dbReference>
<organism evidence="8 10">
    <name type="scientific">Pisum sativum</name>
    <name type="common">Garden pea</name>
    <name type="synonym">Lathyrus oleraceus</name>
    <dbReference type="NCBI Taxonomy" id="3888"/>
    <lineage>
        <taxon>Eukaryota</taxon>
        <taxon>Viridiplantae</taxon>
        <taxon>Streptophyta</taxon>
        <taxon>Embryophyta</taxon>
        <taxon>Tracheophyta</taxon>
        <taxon>Spermatophyta</taxon>
        <taxon>Magnoliopsida</taxon>
        <taxon>eudicotyledons</taxon>
        <taxon>Gunneridae</taxon>
        <taxon>Pentapetalae</taxon>
        <taxon>rosids</taxon>
        <taxon>fabids</taxon>
        <taxon>Fabales</taxon>
        <taxon>Fabaceae</taxon>
        <taxon>Papilionoideae</taxon>
        <taxon>50 kb inversion clade</taxon>
        <taxon>NPAAA clade</taxon>
        <taxon>Hologalegina</taxon>
        <taxon>IRL clade</taxon>
        <taxon>Fabeae</taxon>
        <taxon>Lathyrus</taxon>
    </lineage>
</organism>
<name>A0A9D4YDJ7_PEA</name>
<reference evidence="8 10" key="1">
    <citation type="journal article" date="2022" name="Nat. Genet.">
        <title>Improved pea reference genome and pan-genome highlight genomic features and evolutionary characteristics.</title>
        <authorList>
            <person name="Yang T."/>
            <person name="Liu R."/>
            <person name="Luo Y."/>
            <person name="Hu S."/>
            <person name="Wang D."/>
            <person name="Wang C."/>
            <person name="Pandey M.K."/>
            <person name="Ge S."/>
            <person name="Xu Q."/>
            <person name="Li N."/>
            <person name="Li G."/>
            <person name="Huang Y."/>
            <person name="Saxena R.K."/>
            <person name="Ji Y."/>
            <person name="Li M."/>
            <person name="Yan X."/>
            <person name="He Y."/>
            <person name="Liu Y."/>
            <person name="Wang X."/>
            <person name="Xiang C."/>
            <person name="Varshney R.K."/>
            <person name="Ding H."/>
            <person name="Gao S."/>
            <person name="Zong X."/>
        </authorList>
    </citation>
    <scope>NUCLEOTIDE SEQUENCE [LARGE SCALE GENOMIC DNA]</scope>
    <source>
        <strain evidence="8 10">cv. Zhongwan 6</strain>
    </source>
</reference>
<dbReference type="GO" id="GO:0006508">
    <property type="term" value="P:proteolysis"/>
    <property type="evidence" value="ECO:0007669"/>
    <property type="project" value="UniProtKB-KW"/>
</dbReference>
<keyword evidence="6" id="KW-0068">Autocatalytic cleavage</keyword>
<comment type="caution">
    <text evidence="8">The sequence shown here is derived from an EMBL/GenBank/DDBJ whole genome shotgun (WGS) entry which is preliminary data.</text>
</comment>
<sequence length="192" mass="20258">MWKRFKDCVVLIQHSTTVLRTKRKRAHRAYAQVVCKVVVVDSNGNLAPATSTGGLVNKMAGRIGDTSVIGAGTYADEFCAVSATGIGEAIIRGTVARDMAAIMEFKGLSLKEAADCVVHECTPKGAVGLVYNVFVGIGEGTVTGIAAGFVGEIVTGFHDGYWVIGLIGLGAAMPTRLAADFNFYLTVPLLFR</sequence>
<dbReference type="GO" id="GO:0004067">
    <property type="term" value="F:asparaginase activity"/>
    <property type="evidence" value="ECO:0007669"/>
    <property type="project" value="UniProtKB-ARBA"/>
</dbReference>
<dbReference type="EC" id="3.4.19.5" evidence="3"/>
<evidence type="ECO:0000256" key="6">
    <source>
        <dbReference type="ARBA" id="ARBA00022813"/>
    </source>
</evidence>
<evidence type="ECO:0000256" key="4">
    <source>
        <dbReference type="ARBA" id="ARBA00022670"/>
    </source>
</evidence>
<keyword evidence="10" id="KW-1185">Reference proteome</keyword>
<dbReference type="InterPro" id="IPR029055">
    <property type="entry name" value="Ntn_hydrolases_N"/>
</dbReference>
<evidence type="ECO:0000313" key="10">
    <source>
        <dbReference type="Proteomes" id="UP001058974"/>
    </source>
</evidence>